<protein>
    <recommendedName>
        <fullName evidence="3">Lipoprotein</fullName>
    </recommendedName>
</protein>
<dbReference type="EMBL" id="CP151406">
    <property type="protein sequence ID" value="WZJ20824.1"/>
    <property type="molecule type" value="Genomic_DNA"/>
</dbReference>
<dbReference type="RefSeq" id="WP_028995293.1">
    <property type="nucleotide sequence ID" value="NZ_CP151406.1"/>
</dbReference>
<proteinExistence type="predicted"/>
<accession>A0ABZ2XDV8</accession>
<evidence type="ECO:0000313" key="2">
    <source>
        <dbReference type="Proteomes" id="UP001479520"/>
    </source>
</evidence>
<evidence type="ECO:0008006" key="3">
    <source>
        <dbReference type="Google" id="ProtNLM"/>
    </source>
</evidence>
<evidence type="ECO:0000313" key="1">
    <source>
        <dbReference type="EMBL" id="WZJ20824.1"/>
    </source>
</evidence>
<dbReference type="PROSITE" id="PS51257">
    <property type="entry name" value="PROKAR_LIPOPROTEIN"/>
    <property type="match status" value="1"/>
</dbReference>
<reference evidence="1 2" key="1">
    <citation type="submission" date="2024-04" db="EMBL/GenBank/DDBJ databases">
        <title>Dissimilatory iodate-reducing microorganisms contribute to the enrichment of iodine in groundwater.</title>
        <authorList>
            <person name="Jiang Z."/>
        </authorList>
    </citation>
    <scope>NUCLEOTIDE SEQUENCE [LARGE SCALE GENOMIC DNA]</scope>
    <source>
        <strain evidence="1 2">NCP973</strain>
    </source>
</reference>
<keyword evidence="2" id="KW-1185">Reference proteome</keyword>
<gene>
    <name evidence="1" type="ORF">AADV58_12835</name>
</gene>
<sequence>MKYIFLSVLALSLFACSDKEPVTSVITQSTDGKRYTNAYFDIQVDKPEGWFAQDPEQTIKQSSQGARVVAGDDKNMKAILAESIKTTVPIFAFFKHEPGTPVKFNPSVIGVAENIEVMPGIKTGCDYLFHARSLLKNAAIELEVTDDCHTESINNAPLGYFDARISVNGADIYQKYYACIKNQHALSFIQTYFDDQSRSEVDQVISSLLLSCQ</sequence>
<dbReference type="Proteomes" id="UP001479520">
    <property type="component" value="Chromosome"/>
</dbReference>
<name>A0ABZ2XDV8_9RHOO</name>
<organism evidence="1 2">
    <name type="scientific">Azonexus hydrophilus</name>
    <dbReference type="NCBI Taxonomy" id="418702"/>
    <lineage>
        <taxon>Bacteria</taxon>
        <taxon>Pseudomonadati</taxon>
        <taxon>Pseudomonadota</taxon>
        <taxon>Betaproteobacteria</taxon>
        <taxon>Rhodocyclales</taxon>
        <taxon>Azonexaceae</taxon>
        <taxon>Azonexus</taxon>
    </lineage>
</organism>